<dbReference type="STRING" id="39962.Lmor_1668"/>
<dbReference type="Proteomes" id="UP000054985">
    <property type="component" value="Unassembled WGS sequence"/>
</dbReference>
<dbReference type="OrthoDB" id="5654420at2"/>
<feature type="compositionally biased region" description="Polar residues" evidence="1">
    <location>
        <begin position="1541"/>
        <end position="1557"/>
    </location>
</feature>
<reference evidence="3 5" key="2">
    <citation type="submission" date="2018-06" db="EMBL/GenBank/DDBJ databases">
        <authorList>
            <consortium name="Pathogen Informatics"/>
            <person name="Doyle S."/>
        </authorList>
    </citation>
    <scope>NUCLEOTIDE SEQUENCE [LARGE SCALE GENOMIC DNA]</scope>
    <source>
        <strain evidence="3 5">NCTC12239</strain>
    </source>
</reference>
<name>A0A378JX72_9GAMM</name>
<dbReference type="SUPFAM" id="SSF52540">
    <property type="entry name" value="P-loop containing nucleoside triphosphate hydrolases"/>
    <property type="match status" value="1"/>
</dbReference>
<evidence type="ECO:0000256" key="1">
    <source>
        <dbReference type="SAM" id="MobiDB-lite"/>
    </source>
</evidence>
<feature type="compositionally biased region" description="Low complexity" evidence="1">
    <location>
        <begin position="1558"/>
        <end position="1569"/>
    </location>
</feature>
<dbReference type="EMBL" id="UGOG01000001">
    <property type="protein sequence ID" value="STX63263.1"/>
    <property type="molecule type" value="Genomic_DNA"/>
</dbReference>
<dbReference type="InterPro" id="IPR027417">
    <property type="entry name" value="P-loop_NTPase"/>
</dbReference>
<dbReference type="Proteomes" id="UP000254040">
    <property type="component" value="Unassembled WGS sequence"/>
</dbReference>
<sequence length="1569" mass="175169">MPQILYDHTRINAAELLQHSDLINNILSRTLRYPNVKKLAGSKYNNEDVFRAKTDKKNRLIYTYILHNENKTLLILALNDHNYGQVKRQLRSKNPGNIRLITIEEDPYKDAPEPTSDKLSVTPAVSYNRLTLALDDSQQKAMLQKTPLILNGPPGAGKTVILYNLMLKILNAYSLSLNSDLNTDTAEQPATAPVLFLSQSEHLISSLKEQHQVYQSKDTSGVLFTTWQSLLMLHHPDLKLIEDNEFSLWLKDKLPKEASDVIHYEFSLIVALGTKSYMNLGNRQCYYSKNSDMQNKLIDLLARWQQHLKEHQLLDPMVTRINLPQNHQFLSVFCDEAQNLPPVALCDLILSAKDQRFVACLDSEQCLISSPYILSCLKELMHQHYGAYSEQPLPKTWRCRPKVAEVANTLMQVKYSLDGGGKRRNYHSIESMHSSGGMVSWINSCGMAKIREFGTLTGTVVIAEHLESGDREFINNHLNTNHILTAKQAIGLDFDRVILWKPFSGNKCFHELLQKIKKPGNTELTLEQWNTLNALYVSITRSQSDVFVHEPSKRWMELGEHFLGQLPLNQLSASIQEQNSENEQLKWEHVIEHHLSEGRIAVARELMHFHLKLDSTAIEEKINARKSVPSSTAVSTSTPGEIIPQKNDLPKEKALDTNASPKKTKSSSKRKKHNKKNSAAQTKQLSPNKNQIPKDKSSIPHESSIALKPSTAALNSPKISPCDAYIHSLLNQLNEKSIINLFKHKSAAKLLFQHPLKDGTCLFTKLINNPTYRDLIFQLINKHWSALSKAFTPEILCQTNPPQDIPSIMIFALHPTGRLILNMVLNCHSNRAQDIKLSTLTYIPKSDAIAHNNASTFYWLLAYIDGRKFVNKLLDLNPELGKNLDDTFLNYSPGPKTTGAGEIIAPIYWIASSTIGLTLFTKLLAQNPRLGQTISGKSLCRKRTIPNSIETNSSALYWLTSSALGREVLNVLLDLNSQLAQEITAKALCRPLTPHAEINANISGLFWLFSTSGGRVILDRLLTLNPDLAKGISGEALCNRRAVSIGKNAHHSPLSYASSTPEGIALVNKLLDLNSELAKEISAESICYILQQIEEDDSSTSIFSVLTSSPAGRQLLLRLVDENPDLAKGITGNTLCAALNSNARFNPNTSPLYWLSANTDGRVLLKKLLDNNPNLAKEIRAKELCQILKEPTQAKLDTSPLFWLCGQKDGRDMLKRLIEVNHELARSITAEALCHFVSSPDDPEYNSSPLFWLAANSDGRELLNQLLDLNPDLALSIDSTVLFLERPLNAVPMQGNSSFFWLLTDAEGIRALTRLCKTNPSIAQCLNRKILCTARPPDVCTFANISPLYLFAKHGNGQILFYQILNENPTLIQAITADDLSLMIETEDNGVSALSALYWFSNTTCGRTILLKLLEKNQAIAQGITALALCNQRDAGIGKYAKTSALSWLSTSAFGHKILNIILEQNPSIAKEITEEFLCQECSVAVQNNFKASPLSLLLKSKDGEQFLNQLVNNNPGLEIIINKQKSLNDEIKPVTPLSFFSHQDNQMNNTHSDLNESPSTNTPSGNTS</sequence>
<protein>
    <recommendedName>
        <fullName evidence="6">Ankyrin repeats (3 copies)</fullName>
    </recommendedName>
</protein>
<dbReference type="Gene3D" id="3.40.50.300">
    <property type="entry name" value="P-loop containing nucleotide triphosphate hydrolases"/>
    <property type="match status" value="1"/>
</dbReference>
<dbReference type="RefSeq" id="WP_028384215.1">
    <property type="nucleotide sequence ID" value="NZ_CAAAJG010000042.1"/>
</dbReference>
<feature type="compositionally biased region" description="Basic residues" evidence="1">
    <location>
        <begin position="662"/>
        <end position="676"/>
    </location>
</feature>
<organism evidence="3 5">
    <name type="scientific">Legionella moravica</name>
    <dbReference type="NCBI Taxonomy" id="39962"/>
    <lineage>
        <taxon>Bacteria</taxon>
        <taxon>Pseudomonadati</taxon>
        <taxon>Pseudomonadota</taxon>
        <taxon>Gammaproteobacteria</taxon>
        <taxon>Legionellales</taxon>
        <taxon>Legionellaceae</taxon>
        <taxon>Legionella</taxon>
    </lineage>
</organism>
<feature type="region of interest" description="Disordered" evidence="1">
    <location>
        <begin position="624"/>
        <end position="701"/>
    </location>
</feature>
<keyword evidence="4" id="KW-1185">Reference proteome</keyword>
<gene>
    <name evidence="2" type="ORF">Lmor_1668</name>
    <name evidence="3" type="ORF">NCTC12239_02206</name>
</gene>
<accession>A0A378JX72</accession>
<feature type="region of interest" description="Disordered" evidence="1">
    <location>
        <begin position="1541"/>
        <end position="1569"/>
    </location>
</feature>
<feature type="compositionally biased region" description="Polar residues" evidence="1">
    <location>
        <begin position="681"/>
        <end position="691"/>
    </location>
</feature>
<evidence type="ECO:0000313" key="3">
    <source>
        <dbReference type="EMBL" id="STX63263.1"/>
    </source>
</evidence>
<evidence type="ECO:0000313" key="5">
    <source>
        <dbReference type="Proteomes" id="UP000254040"/>
    </source>
</evidence>
<dbReference type="EMBL" id="LNYN01000020">
    <property type="protein sequence ID" value="KTD34271.1"/>
    <property type="molecule type" value="Genomic_DNA"/>
</dbReference>
<evidence type="ECO:0000313" key="2">
    <source>
        <dbReference type="EMBL" id="KTD34271.1"/>
    </source>
</evidence>
<proteinExistence type="predicted"/>
<reference evidence="2 4" key="1">
    <citation type="submission" date="2015-11" db="EMBL/GenBank/DDBJ databases">
        <title>Genomic analysis of 38 Legionella species identifies large and diverse effector repertoires.</title>
        <authorList>
            <person name="Burstein D."/>
            <person name="Amaro F."/>
            <person name="Zusman T."/>
            <person name="Lifshitz Z."/>
            <person name="Cohen O."/>
            <person name="Gilbert J.A."/>
            <person name="Pupko T."/>
            <person name="Shuman H.A."/>
            <person name="Segal G."/>
        </authorList>
    </citation>
    <scope>NUCLEOTIDE SEQUENCE [LARGE SCALE GENOMIC DNA]</scope>
    <source>
        <strain evidence="2 4">ATCC 43877</strain>
    </source>
</reference>
<evidence type="ECO:0000313" key="4">
    <source>
        <dbReference type="Proteomes" id="UP000054985"/>
    </source>
</evidence>
<feature type="compositionally biased region" description="Low complexity" evidence="1">
    <location>
        <begin position="627"/>
        <end position="639"/>
    </location>
</feature>
<evidence type="ECO:0008006" key="6">
    <source>
        <dbReference type="Google" id="ProtNLM"/>
    </source>
</evidence>